<dbReference type="Gene3D" id="3.40.50.150">
    <property type="entry name" value="Vaccinia Virus protein VP39"/>
    <property type="match status" value="1"/>
</dbReference>
<keyword evidence="1" id="KW-0808">Transferase</keyword>
<sequence>MPRSFDELVAEAAAAPVDGWDFSWLEGRATEQRPSWGYQRMLSARLATVTSALDLQTGGGEVLAGAAQFGRFPPTMAATEAWPPNAAKATRLLHPLGVVVVSVSERPPLPFCDNAFELISSRHPNEVWWPEIARVLRPAGRYLAQQIGPASMAELAEYFLGPVPDKGSGYDPHVQEAQARAVGLQVLDLRMERLRAEFFDIGAVIYFLRKVIWIVPGFTVERHLDRLRELHELIEAQGPFVAHATRVLIEAVKSPAVQRSSTKES</sequence>
<name>A0A1A2NXT0_MYCSD</name>
<dbReference type="InterPro" id="IPR029063">
    <property type="entry name" value="SAM-dependent_MTases_sf"/>
</dbReference>
<dbReference type="GO" id="GO:0032259">
    <property type="term" value="P:methylation"/>
    <property type="evidence" value="ECO:0007669"/>
    <property type="project" value="UniProtKB-KW"/>
</dbReference>
<dbReference type="PANTHER" id="PTHR43460">
    <property type="entry name" value="METHYLTRANSFERASE"/>
    <property type="match status" value="1"/>
</dbReference>
<dbReference type="SUPFAM" id="SSF53335">
    <property type="entry name" value="S-adenosyl-L-methionine-dependent methyltransferases"/>
    <property type="match status" value="1"/>
</dbReference>
<organism evidence="1 2">
    <name type="scientific">Mycolicibacter sinensis (strain JDM601)</name>
    <name type="common">Mycobacterium sinense</name>
    <dbReference type="NCBI Taxonomy" id="875328"/>
    <lineage>
        <taxon>Bacteria</taxon>
        <taxon>Bacillati</taxon>
        <taxon>Actinomycetota</taxon>
        <taxon>Actinomycetes</taxon>
        <taxon>Mycobacteriales</taxon>
        <taxon>Mycobacteriaceae</taxon>
        <taxon>Mycolicibacter</taxon>
    </lineage>
</organism>
<keyword evidence="1" id="KW-0489">Methyltransferase</keyword>
<evidence type="ECO:0000313" key="2">
    <source>
        <dbReference type="Proteomes" id="UP000093943"/>
    </source>
</evidence>
<dbReference type="PANTHER" id="PTHR43460:SF1">
    <property type="entry name" value="METHYLTRANSFERASE TYPE 11 DOMAIN-CONTAINING PROTEIN"/>
    <property type="match status" value="1"/>
</dbReference>
<gene>
    <name evidence="1" type="ORF">A5710_12725</name>
</gene>
<dbReference type="InterPro" id="IPR052939">
    <property type="entry name" value="23S_rRNA_MeTrnsfrase_RlmA"/>
</dbReference>
<evidence type="ECO:0000313" key="1">
    <source>
        <dbReference type="EMBL" id="OBI33808.1"/>
    </source>
</evidence>
<reference evidence="2" key="1">
    <citation type="submission" date="2016-06" db="EMBL/GenBank/DDBJ databases">
        <authorList>
            <person name="Sutton G."/>
            <person name="Brinkac L."/>
            <person name="Sanka R."/>
            <person name="Adams M."/>
            <person name="Lau E."/>
            <person name="Sam S."/>
            <person name="Sreng N."/>
            <person name="Him V."/>
            <person name="Kerleguer A."/>
            <person name="Cheng S."/>
        </authorList>
    </citation>
    <scope>NUCLEOTIDE SEQUENCE [LARGE SCALE GENOMIC DNA]</scope>
    <source>
        <strain evidence="2">E1876</strain>
    </source>
</reference>
<dbReference type="RefSeq" id="WP_064920872.1">
    <property type="nucleotide sequence ID" value="NZ_LZJK01000046.1"/>
</dbReference>
<dbReference type="AlphaFoldDB" id="A0A1A2NXT0"/>
<comment type="caution">
    <text evidence="1">The sequence shown here is derived from an EMBL/GenBank/DDBJ whole genome shotgun (WGS) entry which is preliminary data.</text>
</comment>
<dbReference type="OrthoDB" id="9795864at2"/>
<dbReference type="EMBL" id="LZKG01000015">
    <property type="protein sequence ID" value="OBI33808.1"/>
    <property type="molecule type" value="Genomic_DNA"/>
</dbReference>
<protein>
    <submittedName>
        <fullName evidence="1">Methyltransferase type 11</fullName>
    </submittedName>
</protein>
<dbReference type="Proteomes" id="UP000093943">
    <property type="component" value="Unassembled WGS sequence"/>
</dbReference>
<dbReference type="GO" id="GO:0008168">
    <property type="term" value="F:methyltransferase activity"/>
    <property type="evidence" value="ECO:0007669"/>
    <property type="project" value="UniProtKB-KW"/>
</dbReference>
<accession>A0A1A2NXT0</accession>
<proteinExistence type="predicted"/>